<keyword evidence="1" id="KW-0472">Membrane</keyword>
<dbReference type="OrthoDB" id="10601709at2759"/>
<dbReference type="EMBL" id="KN834784">
    <property type="protein sequence ID" value="KIK58581.1"/>
    <property type="molecule type" value="Genomic_DNA"/>
</dbReference>
<feature type="transmembrane region" description="Helical" evidence="1">
    <location>
        <begin position="30"/>
        <end position="53"/>
    </location>
</feature>
<name>A0A0D0BT92_9AGAR</name>
<reference evidence="2 3" key="1">
    <citation type="submission" date="2014-04" db="EMBL/GenBank/DDBJ databases">
        <title>Evolutionary Origins and Diversification of the Mycorrhizal Mutualists.</title>
        <authorList>
            <consortium name="DOE Joint Genome Institute"/>
            <consortium name="Mycorrhizal Genomics Consortium"/>
            <person name="Kohler A."/>
            <person name="Kuo A."/>
            <person name="Nagy L.G."/>
            <person name="Floudas D."/>
            <person name="Copeland A."/>
            <person name="Barry K.W."/>
            <person name="Cichocki N."/>
            <person name="Veneault-Fourrey C."/>
            <person name="LaButti K."/>
            <person name="Lindquist E.A."/>
            <person name="Lipzen A."/>
            <person name="Lundell T."/>
            <person name="Morin E."/>
            <person name="Murat C."/>
            <person name="Riley R."/>
            <person name="Ohm R."/>
            <person name="Sun H."/>
            <person name="Tunlid A."/>
            <person name="Henrissat B."/>
            <person name="Grigoriev I.V."/>
            <person name="Hibbett D.S."/>
            <person name="Martin F."/>
        </authorList>
    </citation>
    <scope>NUCLEOTIDE SEQUENCE [LARGE SCALE GENOMIC DNA]</scope>
    <source>
        <strain evidence="2 3">FD-317 M1</strain>
    </source>
</reference>
<evidence type="ECO:0000256" key="1">
    <source>
        <dbReference type="SAM" id="Phobius"/>
    </source>
</evidence>
<gene>
    <name evidence="2" type="ORF">GYMLUDRAFT_86213</name>
</gene>
<keyword evidence="1" id="KW-0812">Transmembrane</keyword>
<feature type="transmembrane region" description="Helical" evidence="1">
    <location>
        <begin position="60"/>
        <end position="76"/>
    </location>
</feature>
<dbReference type="Proteomes" id="UP000053593">
    <property type="component" value="Unassembled WGS sequence"/>
</dbReference>
<feature type="non-terminal residue" evidence="2">
    <location>
        <position position="1"/>
    </location>
</feature>
<organism evidence="2 3">
    <name type="scientific">Collybiopsis luxurians FD-317 M1</name>
    <dbReference type="NCBI Taxonomy" id="944289"/>
    <lineage>
        <taxon>Eukaryota</taxon>
        <taxon>Fungi</taxon>
        <taxon>Dikarya</taxon>
        <taxon>Basidiomycota</taxon>
        <taxon>Agaricomycotina</taxon>
        <taxon>Agaricomycetes</taxon>
        <taxon>Agaricomycetidae</taxon>
        <taxon>Agaricales</taxon>
        <taxon>Marasmiineae</taxon>
        <taxon>Omphalotaceae</taxon>
        <taxon>Collybiopsis</taxon>
        <taxon>Collybiopsis luxurians</taxon>
    </lineage>
</organism>
<keyword evidence="3" id="KW-1185">Reference proteome</keyword>
<protein>
    <recommendedName>
        <fullName evidence="4">Chitin synthase export chaperone</fullName>
    </recommendedName>
</protein>
<proteinExistence type="predicted"/>
<evidence type="ECO:0008006" key="4">
    <source>
        <dbReference type="Google" id="ProtNLM"/>
    </source>
</evidence>
<evidence type="ECO:0000313" key="3">
    <source>
        <dbReference type="Proteomes" id="UP000053593"/>
    </source>
</evidence>
<dbReference type="AlphaFoldDB" id="A0A0D0BT92"/>
<keyword evidence="1" id="KW-1133">Transmembrane helix</keyword>
<dbReference type="HOGENOM" id="CLU_2644666_0_0_1"/>
<evidence type="ECO:0000313" key="2">
    <source>
        <dbReference type="EMBL" id="KIK58581.1"/>
    </source>
</evidence>
<sequence>MSGQVQDPICLAESLCLSVESASYTVTTQIIVPIALEVMFYGIFAVFFGLSVYIFRRRFLPGKLYVIATVLFFLLAS</sequence>
<accession>A0A0D0BT92</accession>